<dbReference type="RefSeq" id="WP_102242190.1">
    <property type="nucleotide sequence ID" value="NZ_CP025704.1"/>
</dbReference>
<dbReference type="KEGG" id="bsto:C0V70_01990"/>
<dbReference type="InterPro" id="IPR014144">
    <property type="entry name" value="LigD_PE_domain"/>
</dbReference>
<name>A0A2K9NP98_BACTC</name>
<dbReference type="NCBIfam" id="TIGR02777">
    <property type="entry name" value="LigD_PE_dom"/>
    <property type="match status" value="1"/>
</dbReference>
<reference evidence="1 2" key="1">
    <citation type="submission" date="2018-01" db="EMBL/GenBank/DDBJ databases">
        <title>Complete genome sequence of Bacteriovorax stolpii DSM12778.</title>
        <authorList>
            <person name="Tang B."/>
            <person name="Chang J."/>
        </authorList>
    </citation>
    <scope>NUCLEOTIDE SEQUENCE [LARGE SCALE GENOMIC DNA]</scope>
    <source>
        <strain evidence="1 2">DSM 12778</strain>
    </source>
</reference>
<accession>A0A2K9NP98</accession>
<dbReference type="EMBL" id="CP025704">
    <property type="protein sequence ID" value="AUN96895.1"/>
    <property type="molecule type" value="Genomic_DNA"/>
</dbReference>
<protein>
    <submittedName>
        <fullName evidence="1">Uncharacterized protein</fullName>
    </submittedName>
</protein>
<dbReference type="PANTHER" id="PTHR39465:SF1">
    <property type="entry name" value="DNA LIGASE D 3'-PHOSPHOESTERASE DOMAIN-CONTAINING PROTEIN"/>
    <property type="match status" value="1"/>
</dbReference>
<evidence type="ECO:0000313" key="2">
    <source>
        <dbReference type="Proteomes" id="UP000235584"/>
    </source>
</evidence>
<keyword evidence="2" id="KW-1185">Reference proteome</keyword>
<dbReference type="Pfam" id="PF13298">
    <property type="entry name" value="LigD_N"/>
    <property type="match status" value="1"/>
</dbReference>
<sequence>MTLKQYKEKRNFKKTAEPKGVKGTVKDKHIFVIQKHHASHLHYDFRLELDGVLKSWAVPKGPSVDPKVKRLAVEVEDHPVGYANFEGEIPEGEYGGGHVIVWDKGEWIPPKNVHEQLKKGHLDFELHGEKLEGHWMLLRTRQGENKKPNWLLVKKDDKGAAPGVDITENDRSVISGVTIEDLEGGVELKTLKKKIPIKKRVIKEKSSAKKKALKKRSL</sequence>
<organism evidence="1 2">
    <name type="scientific">Bacteriovorax stolpii</name>
    <name type="common">Bdellovibrio stolpii</name>
    <dbReference type="NCBI Taxonomy" id="960"/>
    <lineage>
        <taxon>Bacteria</taxon>
        <taxon>Pseudomonadati</taxon>
        <taxon>Bdellovibrionota</taxon>
        <taxon>Bacteriovoracia</taxon>
        <taxon>Bacteriovoracales</taxon>
        <taxon>Bacteriovoracaceae</taxon>
        <taxon>Bacteriovorax</taxon>
    </lineage>
</organism>
<dbReference type="Proteomes" id="UP000235584">
    <property type="component" value="Chromosome"/>
</dbReference>
<dbReference type="AlphaFoldDB" id="A0A2K9NP98"/>
<dbReference type="PANTHER" id="PTHR39465">
    <property type="entry name" value="DNA LIGASE D, 3'-PHOSPHOESTERASE DOMAIN"/>
    <property type="match status" value="1"/>
</dbReference>
<proteinExistence type="predicted"/>
<evidence type="ECO:0000313" key="1">
    <source>
        <dbReference type="EMBL" id="AUN96895.1"/>
    </source>
</evidence>
<gene>
    <name evidence="1" type="ORF">C0V70_01990</name>
</gene>